<dbReference type="Gene3D" id="3.30.70.790">
    <property type="entry name" value="UreE, C-terminal domain"/>
    <property type="match status" value="1"/>
</dbReference>
<organism evidence="2 3">
    <name type="scientific">Opitutus terrae (strain DSM 11246 / JCM 15787 / PB90-1)</name>
    <dbReference type="NCBI Taxonomy" id="452637"/>
    <lineage>
        <taxon>Bacteria</taxon>
        <taxon>Pseudomonadati</taxon>
        <taxon>Verrucomicrobiota</taxon>
        <taxon>Opitutia</taxon>
        <taxon>Opitutales</taxon>
        <taxon>Opitutaceae</taxon>
        <taxon>Opitutus</taxon>
    </lineage>
</organism>
<dbReference type="EMBL" id="CP001032">
    <property type="protein sequence ID" value="ACB77488.1"/>
    <property type="molecule type" value="Genomic_DNA"/>
</dbReference>
<name>B1ZNZ9_OPITP</name>
<dbReference type="AlphaFoldDB" id="B1ZNZ9"/>
<proteinExistence type="predicted"/>
<dbReference type="Proteomes" id="UP000007013">
    <property type="component" value="Chromosome"/>
</dbReference>
<dbReference type="STRING" id="452637.Oter_4215"/>
<dbReference type="GO" id="GO:0065003">
    <property type="term" value="P:protein-containing complex assembly"/>
    <property type="evidence" value="ECO:0007669"/>
    <property type="project" value="InterPro"/>
</dbReference>
<keyword evidence="3" id="KW-1185">Reference proteome</keyword>
<evidence type="ECO:0000313" key="3">
    <source>
        <dbReference type="Proteomes" id="UP000007013"/>
    </source>
</evidence>
<dbReference type="KEGG" id="ote:Oter_4215"/>
<evidence type="ECO:0000259" key="1">
    <source>
        <dbReference type="Pfam" id="PF05194"/>
    </source>
</evidence>
<dbReference type="eggNOG" id="COG2371">
    <property type="taxonomic scope" value="Bacteria"/>
</dbReference>
<dbReference type="GO" id="GO:0019627">
    <property type="term" value="P:urea metabolic process"/>
    <property type="evidence" value="ECO:0007669"/>
    <property type="project" value="InterPro"/>
</dbReference>
<evidence type="ECO:0000313" key="2">
    <source>
        <dbReference type="EMBL" id="ACB77488.1"/>
    </source>
</evidence>
<dbReference type="OrthoDB" id="193268at2"/>
<sequence>MLTLIHGPVAAPDETLPEIALRAERGAVVKRIWRGRAEDGAEFGFELAAPLADGATVFQSATARYVLRQDPEPVLEIPLDLPPSAAAGVGWAIGNLHLSLAAEPERLLTADEPATRALLERLRVPFRATCAVFRPGRFARGHQSPHELGPSHRH</sequence>
<dbReference type="InterPro" id="IPR007864">
    <property type="entry name" value="UreE_C_dom"/>
</dbReference>
<dbReference type="RefSeq" id="WP_012377016.1">
    <property type="nucleotide sequence ID" value="NC_010571.1"/>
</dbReference>
<feature type="domain" description="Urease accessory protein UreE C-terminal" evidence="1">
    <location>
        <begin position="72"/>
        <end position="154"/>
    </location>
</feature>
<gene>
    <name evidence="2" type="ordered locus">Oter_4215</name>
</gene>
<protein>
    <submittedName>
        <fullName evidence="2">UreE urease accessory domain protein</fullName>
    </submittedName>
</protein>
<dbReference type="HOGENOM" id="CLU_1677121_0_0_0"/>
<accession>B1ZNZ9</accession>
<reference evidence="2 3" key="1">
    <citation type="journal article" date="2011" name="J. Bacteriol.">
        <title>Genome sequence of the verrucomicrobium Opitutus terrae PB90-1, an abundant inhabitant of rice paddy soil ecosystems.</title>
        <authorList>
            <person name="van Passel M.W."/>
            <person name="Kant R."/>
            <person name="Palva A."/>
            <person name="Copeland A."/>
            <person name="Lucas S."/>
            <person name="Lapidus A."/>
            <person name="Glavina del Rio T."/>
            <person name="Pitluck S."/>
            <person name="Goltsman E."/>
            <person name="Clum A."/>
            <person name="Sun H."/>
            <person name="Schmutz J."/>
            <person name="Larimer F.W."/>
            <person name="Land M.L."/>
            <person name="Hauser L."/>
            <person name="Kyrpides N."/>
            <person name="Mikhailova N."/>
            <person name="Richardson P.P."/>
            <person name="Janssen P.H."/>
            <person name="de Vos W.M."/>
            <person name="Smidt H."/>
        </authorList>
    </citation>
    <scope>NUCLEOTIDE SEQUENCE [LARGE SCALE GENOMIC DNA]</scope>
    <source>
        <strain evidence="3">DSM 11246 / JCM 15787 / PB90-1</strain>
    </source>
</reference>
<dbReference type="Pfam" id="PF05194">
    <property type="entry name" value="UreE_C"/>
    <property type="match status" value="1"/>
</dbReference>
<dbReference type="GO" id="GO:0016151">
    <property type="term" value="F:nickel cation binding"/>
    <property type="evidence" value="ECO:0007669"/>
    <property type="project" value="InterPro"/>
</dbReference>
<dbReference type="SUPFAM" id="SSF69737">
    <property type="entry name" value="Urease metallochaperone UreE, C-terminal domain"/>
    <property type="match status" value="1"/>
</dbReference>